<dbReference type="HAMAP" id="MF_00014">
    <property type="entry name" value="Ribosome_mat_RimM"/>
    <property type="match status" value="1"/>
</dbReference>
<dbReference type="GO" id="GO:0006364">
    <property type="term" value="P:rRNA processing"/>
    <property type="evidence" value="ECO:0007669"/>
    <property type="project" value="UniProtKB-UniRule"/>
</dbReference>
<sequence length="162" mass="16921">MADLKDPVNIGTVVGTHGVRGTVRVRPAGTGEHLREGISPEVAGTRRAIKNARVTPKGFLLDLKGVNDRRAAAALSGEALLLDRSELDGPGEDEFYVGDLVGLSAVDGAGGRLGEVAETFETAAHEVLVVRTPAGDVLVPFTMEHVPGVDLQAGRVTVRPPE</sequence>
<dbReference type="PANTHER" id="PTHR33692">
    <property type="entry name" value="RIBOSOME MATURATION FACTOR RIMM"/>
    <property type="match status" value="1"/>
</dbReference>
<dbReference type="AlphaFoldDB" id="A0A6J4NRT0"/>
<comment type="subunit">
    <text evidence="5">Binds ribosomal protein uS19.</text>
</comment>
<dbReference type="SUPFAM" id="SSF50447">
    <property type="entry name" value="Translation proteins"/>
    <property type="match status" value="1"/>
</dbReference>
<evidence type="ECO:0000259" key="6">
    <source>
        <dbReference type="Pfam" id="PF01782"/>
    </source>
</evidence>
<organism evidence="8">
    <name type="scientific">uncultured Rubrobacteraceae bacterium</name>
    <dbReference type="NCBI Taxonomy" id="349277"/>
    <lineage>
        <taxon>Bacteria</taxon>
        <taxon>Bacillati</taxon>
        <taxon>Actinomycetota</taxon>
        <taxon>Rubrobacteria</taxon>
        <taxon>Rubrobacterales</taxon>
        <taxon>Rubrobacteraceae</taxon>
        <taxon>environmental samples</taxon>
    </lineage>
</organism>
<protein>
    <recommendedName>
        <fullName evidence="5">Ribosome maturation factor RimM</fullName>
    </recommendedName>
</protein>
<keyword evidence="3 5" id="KW-0698">rRNA processing</keyword>
<evidence type="ECO:0000256" key="1">
    <source>
        <dbReference type="ARBA" id="ARBA00022490"/>
    </source>
</evidence>
<comment type="similarity">
    <text evidence="5">Belongs to the RimM family.</text>
</comment>
<comment type="domain">
    <text evidence="5">The PRC barrel domain binds ribosomal protein uS19.</text>
</comment>
<dbReference type="InterPro" id="IPR002676">
    <property type="entry name" value="RimM_N"/>
</dbReference>
<reference evidence="8" key="1">
    <citation type="submission" date="2020-02" db="EMBL/GenBank/DDBJ databases">
        <authorList>
            <person name="Meier V. D."/>
        </authorList>
    </citation>
    <scope>NUCLEOTIDE SEQUENCE</scope>
    <source>
        <strain evidence="8">AVDCRST_MAG01</strain>
    </source>
</reference>
<name>A0A6J4NRT0_9ACTN</name>
<dbReference type="SUPFAM" id="SSF50346">
    <property type="entry name" value="PRC-barrel domain"/>
    <property type="match status" value="1"/>
</dbReference>
<feature type="domain" description="RimM N-terminal" evidence="6">
    <location>
        <begin position="10"/>
        <end position="85"/>
    </location>
</feature>
<dbReference type="InterPro" id="IPR011961">
    <property type="entry name" value="RimM"/>
</dbReference>
<gene>
    <name evidence="5" type="primary">rimM</name>
    <name evidence="8" type="ORF">AVDCRST_MAG01-01-635</name>
</gene>
<keyword evidence="2 5" id="KW-0690">Ribosome biogenesis</keyword>
<evidence type="ECO:0000313" key="8">
    <source>
        <dbReference type="EMBL" id="CAA9393978.1"/>
    </source>
</evidence>
<dbReference type="GO" id="GO:0042274">
    <property type="term" value="P:ribosomal small subunit biogenesis"/>
    <property type="evidence" value="ECO:0007669"/>
    <property type="project" value="UniProtKB-UniRule"/>
</dbReference>
<evidence type="ECO:0000256" key="4">
    <source>
        <dbReference type="ARBA" id="ARBA00023186"/>
    </source>
</evidence>
<comment type="function">
    <text evidence="5">An accessory protein needed during the final step in the assembly of 30S ribosomal subunit, possibly for assembly of the head region. Essential for efficient processing of 16S rRNA. May be needed both before and after RbfA during the maturation of 16S rRNA. It has affinity for free ribosomal 30S subunits but not for 70S ribosomes.</text>
</comment>
<evidence type="ECO:0000256" key="3">
    <source>
        <dbReference type="ARBA" id="ARBA00022552"/>
    </source>
</evidence>
<comment type="subcellular location">
    <subcellularLocation>
        <location evidence="5">Cytoplasm</location>
    </subcellularLocation>
</comment>
<dbReference type="InterPro" id="IPR009000">
    <property type="entry name" value="Transl_B-barrel_sf"/>
</dbReference>
<proteinExistence type="inferred from homology"/>
<keyword evidence="4 5" id="KW-0143">Chaperone</keyword>
<dbReference type="InterPro" id="IPR056792">
    <property type="entry name" value="PRC_RimM"/>
</dbReference>
<evidence type="ECO:0000256" key="2">
    <source>
        <dbReference type="ARBA" id="ARBA00022517"/>
    </source>
</evidence>
<dbReference type="PANTHER" id="PTHR33692:SF1">
    <property type="entry name" value="RIBOSOME MATURATION FACTOR RIMM"/>
    <property type="match status" value="1"/>
</dbReference>
<dbReference type="GO" id="GO:0005737">
    <property type="term" value="C:cytoplasm"/>
    <property type="evidence" value="ECO:0007669"/>
    <property type="project" value="UniProtKB-SubCell"/>
</dbReference>
<dbReference type="GO" id="GO:0043022">
    <property type="term" value="F:ribosome binding"/>
    <property type="evidence" value="ECO:0007669"/>
    <property type="project" value="InterPro"/>
</dbReference>
<dbReference type="InterPro" id="IPR036976">
    <property type="entry name" value="RimM_N_sf"/>
</dbReference>
<dbReference type="EMBL" id="CADCUW010000104">
    <property type="protein sequence ID" value="CAA9393978.1"/>
    <property type="molecule type" value="Genomic_DNA"/>
</dbReference>
<dbReference type="Pfam" id="PF01782">
    <property type="entry name" value="RimM"/>
    <property type="match status" value="1"/>
</dbReference>
<dbReference type="InterPro" id="IPR011033">
    <property type="entry name" value="PRC_barrel-like_sf"/>
</dbReference>
<accession>A0A6J4NRT0</accession>
<feature type="domain" description="Ribosome maturation factor RimM PRC barrel" evidence="7">
    <location>
        <begin position="99"/>
        <end position="162"/>
    </location>
</feature>
<evidence type="ECO:0000256" key="5">
    <source>
        <dbReference type="HAMAP-Rule" id="MF_00014"/>
    </source>
</evidence>
<dbReference type="Pfam" id="PF24986">
    <property type="entry name" value="PRC_RimM"/>
    <property type="match status" value="1"/>
</dbReference>
<evidence type="ECO:0000259" key="7">
    <source>
        <dbReference type="Pfam" id="PF24986"/>
    </source>
</evidence>
<dbReference type="NCBIfam" id="TIGR02273">
    <property type="entry name" value="16S_RimM"/>
    <property type="match status" value="1"/>
</dbReference>
<dbReference type="Gene3D" id="2.30.30.240">
    <property type="entry name" value="PRC-barrel domain"/>
    <property type="match status" value="1"/>
</dbReference>
<keyword evidence="1 5" id="KW-0963">Cytoplasm</keyword>
<dbReference type="GO" id="GO:0005840">
    <property type="term" value="C:ribosome"/>
    <property type="evidence" value="ECO:0007669"/>
    <property type="project" value="InterPro"/>
</dbReference>
<dbReference type="Gene3D" id="2.40.30.60">
    <property type="entry name" value="RimM"/>
    <property type="match status" value="1"/>
</dbReference>